<dbReference type="Proteomes" id="UP000039865">
    <property type="component" value="Unassembled WGS sequence"/>
</dbReference>
<proteinExistence type="predicted"/>
<sequence length="668" mass="78111">MDLAIITDPSYTNIQFKQTKERRFPSQTVLTRKRVISRNQKLDPLYTTQTGENRQEGTQSNQWAKPNMTLQGSPVNFSENKLKQSLILNQEKQNHRIKTQHNRINNRFFISQKQAKVDGSSQNNSKSPCKKINLDISHVNAYQQMKNEKQMKRQLIQASLNEAKKNIPAISQKIMEHSPTPKYRNHKEFVEMMAQYPNLSLYEKLHLDGSGLHPLSRVDEEPSRLNISKSHSSLTKTLRERYQFELLIKASQNKKDKDLPKQIMDDSSMYQSQKDFMNANKNLLKSKFSHSYKDRLTKFRKLIFNIKNQLKLHEKPETESNENESVIHHQYLLNSDQEKLIRGFLQKYMTSEEMRSVHSSHIQQFMDIISSDSDELIQKELESKSFQDLFQFLLFGTNFGNNLANMSQLYQNSVDQSQMSIGESFIQSQSKQNYQSNTQVSFLAKQQLHQQHIPGLIGQNTNRYRNLAKNQSMKTFQDCVDQFKKEFVSDYETWQSKLDQNEKMTKIYQKINQQSNYSEQEHKRVLQEYIKNNKKILGTEIVMPSVERDAAQQNVSTNSINFGYAGMNITKYNRESPNKKKLGTVKEEEENIGVLRRNKLLLEHVVINRHKSLSTLVEEQGYVPKKLTTNIGNSAKKNVIDVDIMELEKYIKNKSSFTDNQLKLNYNK</sequence>
<evidence type="ECO:0000313" key="3">
    <source>
        <dbReference type="Proteomes" id="UP000039865"/>
    </source>
</evidence>
<protein>
    <submittedName>
        <fullName evidence="2">Uncharacterized protein</fullName>
    </submittedName>
</protein>
<name>A0A078AAU8_STYLE</name>
<reference evidence="2 3" key="1">
    <citation type="submission" date="2014-06" db="EMBL/GenBank/DDBJ databases">
        <authorList>
            <person name="Swart Estienne"/>
        </authorList>
    </citation>
    <scope>NUCLEOTIDE SEQUENCE [LARGE SCALE GENOMIC DNA]</scope>
    <source>
        <strain evidence="2 3">130c</strain>
    </source>
</reference>
<dbReference type="EMBL" id="CCKQ01007584">
    <property type="protein sequence ID" value="CDW78976.1"/>
    <property type="molecule type" value="Genomic_DNA"/>
</dbReference>
<feature type="compositionally biased region" description="Polar residues" evidence="1">
    <location>
        <begin position="46"/>
        <end position="67"/>
    </location>
</feature>
<feature type="region of interest" description="Disordered" evidence="1">
    <location>
        <begin position="45"/>
        <end position="67"/>
    </location>
</feature>
<accession>A0A078AAU8</accession>
<keyword evidence="3" id="KW-1185">Reference proteome</keyword>
<evidence type="ECO:0000313" key="2">
    <source>
        <dbReference type="EMBL" id="CDW78976.1"/>
    </source>
</evidence>
<gene>
    <name evidence="2" type="primary">Contig3045.g3253</name>
    <name evidence="2" type="ORF">STYLEM_7961</name>
</gene>
<dbReference type="AlphaFoldDB" id="A0A078AAU8"/>
<evidence type="ECO:0000256" key="1">
    <source>
        <dbReference type="SAM" id="MobiDB-lite"/>
    </source>
</evidence>
<organism evidence="2 3">
    <name type="scientific">Stylonychia lemnae</name>
    <name type="common">Ciliate</name>
    <dbReference type="NCBI Taxonomy" id="5949"/>
    <lineage>
        <taxon>Eukaryota</taxon>
        <taxon>Sar</taxon>
        <taxon>Alveolata</taxon>
        <taxon>Ciliophora</taxon>
        <taxon>Intramacronucleata</taxon>
        <taxon>Spirotrichea</taxon>
        <taxon>Stichotrichia</taxon>
        <taxon>Sporadotrichida</taxon>
        <taxon>Oxytrichidae</taxon>
        <taxon>Stylonychinae</taxon>
        <taxon>Stylonychia</taxon>
    </lineage>
</organism>
<dbReference type="InParanoid" id="A0A078AAU8"/>